<evidence type="ECO:0000256" key="1">
    <source>
        <dbReference type="SAM" id="Coils"/>
    </source>
</evidence>
<gene>
    <name evidence="2" type="ORF">CUT44_00755</name>
</gene>
<keyword evidence="1" id="KW-0175">Coiled coil</keyword>
<dbReference type="SUPFAM" id="SSF52540">
    <property type="entry name" value="P-loop containing nucleoside triphosphate hydrolases"/>
    <property type="match status" value="1"/>
</dbReference>
<evidence type="ECO:0000313" key="3">
    <source>
        <dbReference type="Proteomes" id="UP000230407"/>
    </source>
</evidence>
<sequence>MATPPVVPTADDLLTQAAARLDVAKHQVERSLAEANIALSTPAPADRRLRILRLRVDGTKYNGEPFTIDWPFEPGVWAIVHPSNSAGKTSLLEFLVWPLRGAPRDLPPGVQSWVRTLRLDLVVAGKPTRITLEQIPGLLPPISVDILTADTVQALLAAADDNPLRLVAEGSGTDDVERVIGSFFLDALRMERTSLWSATGGADGEGAPQVHGWPAYFGACYLNAGGDELLLGDVSAPGLPAKLLELFVDIPYSTAHAQLSVAVKGRAKATRQAQRRAEGDLHARSTERAEWQVQLELLQQEIQELRGAPEADIAPLLQRADQAAQELHRLRLSLNDAAQSLADATAARVSAEQAQLDAEETWQARRVLGRLNPSCCPRCEEPVSDERRAAERDRATCAVCTRPLPEVAEDIAEAVLEQLTTDIAAAKEAESAAAAHHIAVQAAADAAVTAHQQATEAVSSALAASPAHVRLRELELMAAELKGRLAATGTAPPATPTASVAPDVLSTVHQLVEATVKASADYLFPTMDTEIISLSDQFGVQHLNSVALKRNGNVNPVKEGIKHPFKKLSRGDRLRMRVATVIALLRAGAARHIDSHPGILFIDSIAAEEMTADAARRLIGELQTLTRELPELQVVFTTAQPDLVEGLLPKDHIITHDSEHLF</sequence>
<accession>A0A2M8MCQ9</accession>
<dbReference type="EMBL" id="PGGW01000007">
    <property type="protein sequence ID" value="PJF01970.1"/>
    <property type="molecule type" value="Genomic_DNA"/>
</dbReference>
<reference evidence="2 3" key="1">
    <citation type="submission" date="2017-11" db="EMBL/GenBank/DDBJ databases">
        <title>Streptomyces carmine sp. nov., a novel actinomycete isolated from Sophora alopecuroides in Xinjiang, China.</title>
        <authorList>
            <person name="Wang Y."/>
            <person name="Luo X."/>
            <person name="Wan C."/>
            <person name="Zhang L."/>
        </authorList>
    </citation>
    <scope>NUCLEOTIDE SEQUENCE [LARGE SCALE GENOMIC DNA]</scope>
    <source>
        <strain evidence="2 3">TRM SA0054</strain>
    </source>
</reference>
<comment type="caution">
    <text evidence="2">The sequence shown here is derived from an EMBL/GenBank/DDBJ whole genome shotgun (WGS) entry which is preliminary data.</text>
</comment>
<dbReference type="Proteomes" id="UP000230407">
    <property type="component" value="Unassembled WGS sequence"/>
</dbReference>
<protein>
    <submittedName>
        <fullName evidence="2">Uncharacterized protein</fullName>
    </submittedName>
</protein>
<evidence type="ECO:0000313" key="2">
    <source>
        <dbReference type="EMBL" id="PJF01970.1"/>
    </source>
</evidence>
<feature type="coiled-coil region" evidence="1">
    <location>
        <begin position="288"/>
        <end position="340"/>
    </location>
</feature>
<name>A0A2M8MCQ9_9ACTN</name>
<dbReference type="InterPro" id="IPR027417">
    <property type="entry name" value="P-loop_NTPase"/>
</dbReference>
<dbReference type="AlphaFoldDB" id="A0A2M8MCQ9"/>
<keyword evidence="3" id="KW-1185">Reference proteome</keyword>
<organism evidence="2 3">
    <name type="scientific">Streptomyces carminius</name>
    <dbReference type="NCBI Taxonomy" id="2665496"/>
    <lineage>
        <taxon>Bacteria</taxon>
        <taxon>Bacillati</taxon>
        <taxon>Actinomycetota</taxon>
        <taxon>Actinomycetes</taxon>
        <taxon>Kitasatosporales</taxon>
        <taxon>Streptomycetaceae</taxon>
        <taxon>Streptomyces</taxon>
    </lineage>
</organism>
<proteinExistence type="predicted"/>